<sequence length="422" mass="47360">MKKVVFIACLSTLLVGCDKSVEDKPIPELTSEEADGICKSPEILTQLENSFKKGTIDDLKKNPRNYSPFSDRYKRGILPDTNERRTSRIDVNYSYTSEDFSKGFGTTDKLTITNPTINGTGTDSLKCSAKVQFSSDEMYGLTFANDIIYNVKKDNGKYVTDTSISFDDLLAHKIEPTASQKSWRDKHEEKLNANENVIRDIPDSEFKSVTQNDLYYIYFSQSPRTFSDDELMGFFSTKWNSTTDVFAKEDIKKEELQKIKEKISQYKDLKNILGYSSFSSNNQLNEKYGVKTADGEKPLPSTDGWVSASDSYDMSKKGFKYNAAFCAMTGGLMTENRGINFTIDQALRGCTVGVPDDKAREVSAKLADLHSKRVGVSTFVKSYIHIDNVDGNTNTIHATLVRDEVKVVDSDNGEIIIDTVVR</sequence>
<comment type="caution">
    <text evidence="1">The sequence shown here is derived from an EMBL/GenBank/DDBJ whole genome shotgun (WGS) entry which is preliminary data.</text>
</comment>
<dbReference type="Proteomes" id="UP001565243">
    <property type="component" value="Unassembled WGS sequence"/>
</dbReference>
<protein>
    <recommendedName>
        <fullName evidence="3">Lipoprotein</fullName>
    </recommendedName>
</protein>
<dbReference type="EMBL" id="JBGFFX010000011">
    <property type="protein sequence ID" value="MEY8772239.1"/>
    <property type="molecule type" value="Genomic_DNA"/>
</dbReference>
<reference evidence="1 2" key="1">
    <citation type="submission" date="2024-07" db="EMBL/GenBank/DDBJ databases">
        <authorList>
            <person name="Hebao G."/>
        </authorList>
    </citation>
    <scope>NUCLEOTIDE SEQUENCE [LARGE SCALE GENOMIC DNA]</scope>
    <source>
        <strain evidence="1 2">ACCC 02193</strain>
    </source>
</reference>
<dbReference type="PROSITE" id="PS51257">
    <property type="entry name" value="PROKAR_LIPOPROTEIN"/>
    <property type="match status" value="1"/>
</dbReference>
<name>A0ABV4EBC3_9GAMM</name>
<evidence type="ECO:0000313" key="1">
    <source>
        <dbReference type="EMBL" id="MEY8772239.1"/>
    </source>
</evidence>
<evidence type="ECO:0008006" key="3">
    <source>
        <dbReference type="Google" id="ProtNLM"/>
    </source>
</evidence>
<accession>A0ABV4EBC3</accession>
<proteinExistence type="predicted"/>
<dbReference type="RefSeq" id="WP_369896289.1">
    <property type="nucleotide sequence ID" value="NZ_JBGFFX010000011.1"/>
</dbReference>
<keyword evidence="2" id="KW-1185">Reference proteome</keyword>
<organism evidence="1 2">
    <name type="scientific">Erwinia aeris</name>
    <dbReference type="NCBI Taxonomy" id="3239803"/>
    <lineage>
        <taxon>Bacteria</taxon>
        <taxon>Pseudomonadati</taxon>
        <taxon>Pseudomonadota</taxon>
        <taxon>Gammaproteobacteria</taxon>
        <taxon>Enterobacterales</taxon>
        <taxon>Erwiniaceae</taxon>
        <taxon>Erwinia</taxon>
    </lineage>
</organism>
<evidence type="ECO:0000313" key="2">
    <source>
        <dbReference type="Proteomes" id="UP001565243"/>
    </source>
</evidence>
<gene>
    <name evidence="1" type="ORF">AB6T85_17680</name>
</gene>